<evidence type="ECO:0000313" key="6">
    <source>
        <dbReference type="EMBL" id="GAA4903302.1"/>
    </source>
</evidence>
<feature type="domain" description="Rieske" evidence="5">
    <location>
        <begin position="4"/>
        <end position="100"/>
    </location>
</feature>
<dbReference type="PANTHER" id="PTHR21496:SF23">
    <property type="entry name" value="3-PHENYLPROPIONATE_CINNAMIC ACID DIOXYGENASE FERREDOXIN SUBUNIT"/>
    <property type="match status" value="1"/>
</dbReference>
<dbReference type="InterPro" id="IPR036922">
    <property type="entry name" value="Rieske_2Fe-2S_sf"/>
</dbReference>
<evidence type="ECO:0000313" key="7">
    <source>
        <dbReference type="Proteomes" id="UP001501521"/>
    </source>
</evidence>
<dbReference type="RefSeq" id="WP_345582928.1">
    <property type="nucleotide sequence ID" value="NZ_BAABLV010000036.1"/>
</dbReference>
<dbReference type="PANTHER" id="PTHR21496">
    <property type="entry name" value="FERREDOXIN-RELATED"/>
    <property type="match status" value="1"/>
</dbReference>
<evidence type="ECO:0000256" key="2">
    <source>
        <dbReference type="ARBA" id="ARBA00022723"/>
    </source>
</evidence>
<evidence type="ECO:0000256" key="1">
    <source>
        <dbReference type="ARBA" id="ARBA00022714"/>
    </source>
</evidence>
<reference evidence="7" key="1">
    <citation type="journal article" date="2019" name="Int. J. Syst. Evol. Microbiol.">
        <title>The Global Catalogue of Microorganisms (GCM) 10K type strain sequencing project: providing services to taxonomists for standard genome sequencing and annotation.</title>
        <authorList>
            <consortium name="The Broad Institute Genomics Platform"/>
            <consortium name="The Broad Institute Genome Sequencing Center for Infectious Disease"/>
            <person name="Wu L."/>
            <person name="Ma J."/>
        </authorList>
    </citation>
    <scope>NUCLEOTIDE SEQUENCE [LARGE SCALE GENOMIC DNA]</scope>
    <source>
        <strain evidence="7">JCM 19125</strain>
    </source>
</reference>
<dbReference type="PROSITE" id="PS51296">
    <property type="entry name" value="RIESKE"/>
    <property type="match status" value="1"/>
</dbReference>
<dbReference type="CDD" id="cd03528">
    <property type="entry name" value="Rieske_RO_ferredoxin"/>
    <property type="match status" value="1"/>
</dbReference>
<keyword evidence="2" id="KW-0479">Metal-binding</keyword>
<accession>A0ABP9FHL7</accession>
<gene>
    <name evidence="6" type="ORF">GCM10025789_22720</name>
</gene>
<proteinExistence type="predicted"/>
<organism evidence="6 7">
    <name type="scientific">Tessaracoccus lubricantis</name>
    <dbReference type="NCBI Taxonomy" id="545543"/>
    <lineage>
        <taxon>Bacteria</taxon>
        <taxon>Bacillati</taxon>
        <taxon>Actinomycetota</taxon>
        <taxon>Actinomycetes</taxon>
        <taxon>Propionibacteriales</taxon>
        <taxon>Propionibacteriaceae</taxon>
        <taxon>Tessaracoccus</taxon>
    </lineage>
</organism>
<keyword evidence="7" id="KW-1185">Reference proteome</keyword>
<name>A0ABP9FHL7_9ACTN</name>
<sequence>MSFQAVCRVSDLTTDIPLPVDVDDELSVAIVRHGEKIYAIEDECSHGKVALSEGDVVDDTIECYLHGSVFDLATGRPLNLPATEPVRVFECRIDGDDVLIDVDTTTTDY</sequence>
<evidence type="ECO:0000256" key="4">
    <source>
        <dbReference type="ARBA" id="ARBA00023014"/>
    </source>
</evidence>
<keyword evidence="1" id="KW-0001">2Fe-2S</keyword>
<protein>
    <recommendedName>
        <fullName evidence="5">Rieske domain-containing protein</fullName>
    </recommendedName>
</protein>
<dbReference type="Pfam" id="PF00355">
    <property type="entry name" value="Rieske"/>
    <property type="match status" value="1"/>
</dbReference>
<dbReference type="Proteomes" id="UP001501521">
    <property type="component" value="Unassembled WGS sequence"/>
</dbReference>
<dbReference type="EMBL" id="BAABLV010000036">
    <property type="protein sequence ID" value="GAA4903302.1"/>
    <property type="molecule type" value="Genomic_DNA"/>
</dbReference>
<dbReference type="SUPFAM" id="SSF50022">
    <property type="entry name" value="ISP domain"/>
    <property type="match status" value="1"/>
</dbReference>
<keyword evidence="4" id="KW-0411">Iron-sulfur</keyword>
<evidence type="ECO:0000259" key="5">
    <source>
        <dbReference type="PROSITE" id="PS51296"/>
    </source>
</evidence>
<comment type="caution">
    <text evidence="6">The sequence shown here is derived from an EMBL/GenBank/DDBJ whole genome shotgun (WGS) entry which is preliminary data.</text>
</comment>
<keyword evidence="3" id="KW-0408">Iron</keyword>
<dbReference type="InterPro" id="IPR017941">
    <property type="entry name" value="Rieske_2Fe-2S"/>
</dbReference>
<evidence type="ECO:0000256" key="3">
    <source>
        <dbReference type="ARBA" id="ARBA00023004"/>
    </source>
</evidence>
<dbReference type="Gene3D" id="2.102.10.10">
    <property type="entry name" value="Rieske [2Fe-2S] iron-sulphur domain"/>
    <property type="match status" value="1"/>
</dbReference>